<sequence>MPIFADSFGWLWVYIVVAALSVFSAIDYLILVKCKEEIINN</sequence>
<evidence type="ECO:0000313" key="3">
    <source>
        <dbReference type="Proteomes" id="UP001186118"/>
    </source>
</evidence>
<keyword evidence="1" id="KW-0812">Transmembrane</keyword>
<accession>A0AAE4Q747</accession>
<keyword evidence="1" id="KW-1133">Transmembrane helix</keyword>
<gene>
    <name evidence="2" type="ORF">KB584_03535</name>
</gene>
<proteinExistence type="predicted"/>
<evidence type="ECO:0000256" key="1">
    <source>
        <dbReference type="SAM" id="Phobius"/>
    </source>
</evidence>
<dbReference type="Proteomes" id="UP001186118">
    <property type="component" value="Unassembled WGS sequence"/>
</dbReference>
<name>A0AAE4Q747_STRCB</name>
<keyword evidence="1" id="KW-0472">Membrane</keyword>
<protein>
    <submittedName>
        <fullName evidence="2">Glycerol-3-phosphate transporter</fullName>
    </submittedName>
</protein>
<comment type="caution">
    <text evidence="2">The sequence shown here is derived from an EMBL/GenBank/DDBJ whole genome shotgun (WGS) entry which is preliminary data.</text>
</comment>
<evidence type="ECO:0000313" key="2">
    <source>
        <dbReference type="EMBL" id="MDV5976542.1"/>
    </source>
</evidence>
<reference evidence="2" key="1">
    <citation type="submission" date="2021-04" db="EMBL/GenBank/DDBJ databases">
        <title>Draft genomes of 20 S. canis strains.</title>
        <authorList>
            <person name="Pagnossin D."/>
            <person name="Weir W."/>
            <person name="Smith A."/>
            <person name="Ure R."/>
            <person name="Oravcova K."/>
        </authorList>
    </citation>
    <scope>NUCLEOTIDE SEQUENCE</scope>
    <source>
        <strain evidence="2">284</strain>
    </source>
</reference>
<dbReference type="AlphaFoldDB" id="A0AAE4Q747"/>
<dbReference type="EMBL" id="JAGQEX010000005">
    <property type="protein sequence ID" value="MDV5976542.1"/>
    <property type="molecule type" value="Genomic_DNA"/>
</dbReference>
<feature type="transmembrane region" description="Helical" evidence="1">
    <location>
        <begin position="12"/>
        <end position="31"/>
    </location>
</feature>
<organism evidence="2 3">
    <name type="scientific">Streptococcus canis</name>
    <dbReference type="NCBI Taxonomy" id="1329"/>
    <lineage>
        <taxon>Bacteria</taxon>
        <taxon>Bacillati</taxon>
        <taxon>Bacillota</taxon>
        <taxon>Bacilli</taxon>
        <taxon>Lactobacillales</taxon>
        <taxon>Streptococcaceae</taxon>
        <taxon>Streptococcus</taxon>
    </lineage>
</organism>